<evidence type="ECO:0000256" key="1">
    <source>
        <dbReference type="SAM" id="Phobius"/>
    </source>
</evidence>
<organism evidence="2 3">
    <name type="scientific">Candidatus Giovannonibacteria bacterium RIFCSPLOWO2_12_FULL_44_15</name>
    <dbReference type="NCBI Taxonomy" id="1798364"/>
    <lineage>
        <taxon>Bacteria</taxon>
        <taxon>Candidatus Giovannoniibacteriota</taxon>
    </lineage>
</organism>
<dbReference type="Proteomes" id="UP000178894">
    <property type="component" value="Unassembled WGS sequence"/>
</dbReference>
<protein>
    <submittedName>
        <fullName evidence="2">Uncharacterized protein</fullName>
    </submittedName>
</protein>
<name>A0A1F5Y1H6_9BACT</name>
<keyword evidence="1" id="KW-0812">Transmembrane</keyword>
<gene>
    <name evidence="2" type="ORF">A3G54_03605</name>
</gene>
<dbReference type="EMBL" id="MFIQ01000008">
    <property type="protein sequence ID" value="OGF93691.1"/>
    <property type="molecule type" value="Genomic_DNA"/>
</dbReference>
<feature type="transmembrane region" description="Helical" evidence="1">
    <location>
        <begin position="34"/>
        <end position="62"/>
    </location>
</feature>
<reference evidence="2 3" key="1">
    <citation type="journal article" date="2016" name="Nat. Commun.">
        <title>Thousands of microbial genomes shed light on interconnected biogeochemical processes in an aquifer system.</title>
        <authorList>
            <person name="Anantharaman K."/>
            <person name="Brown C.T."/>
            <person name="Hug L.A."/>
            <person name="Sharon I."/>
            <person name="Castelle C.J."/>
            <person name="Probst A.J."/>
            <person name="Thomas B.C."/>
            <person name="Singh A."/>
            <person name="Wilkins M.J."/>
            <person name="Karaoz U."/>
            <person name="Brodie E.L."/>
            <person name="Williams K.H."/>
            <person name="Hubbard S.S."/>
            <person name="Banfield J.F."/>
        </authorList>
    </citation>
    <scope>NUCLEOTIDE SEQUENCE [LARGE SCALE GENOMIC DNA]</scope>
</reference>
<keyword evidence="1" id="KW-0472">Membrane</keyword>
<comment type="caution">
    <text evidence="2">The sequence shown here is derived from an EMBL/GenBank/DDBJ whole genome shotgun (WGS) entry which is preliminary data.</text>
</comment>
<dbReference type="STRING" id="1798364.A3G54_03605"/>
<proteinExistence type="predicted"/>
<dbReference type="AlphaFoldDB" id="A0A1F5Y1H6"/>
<keyword evidence="1" id="KW-1133">Transmembrane helix</keyword>
<evidence type="ECO:0000313" key="3">
    <source>
        <dbReference type="Proteomes" id="UP000178894"/>
    </source>
</evidence>
<accession>A0A1F5Y1H6</accession>
<evidence type="ECO:0000313" key="2">
    <source>
        <dbReference type="EMBL" id="OGF93691.1"/>
    </source>
</evidence>
<sequence>MEDFDPIGGGFLVRWIADFLSGNSGVGGGRDFSAIYSILGFFKIIFIFFLALFVIGIVYVIYELRKFRPNYKLVYEESTLPQRKLAGEHWIKIMQRFNAGTESDWRLAIVEADSLVDEIFKRIGFDGETLGERIASISEREVHSIPELKDAHKMRNNLVHTPGYKIKREDAERALRHYYNVLEELEMI</sequence>